<dbReference type="GO" id="GO:0008276">
    <property type="term" value="F:protein methyltransferase activity"/>
    <property type="evidence" value="ECO:0007669"/>
    <property type="project" value="TreeGrafter"/>
</dbReference>
<feature type="region of interest" description="Disordered" evidence="4">
    <location>
        <begin position="1"/>
        <end position="81"/>
    </location>
</feature>
<dbReference type="GO" id="GO:0008757">
    <property type="term" value="F:S-adenosylmethionine-dependent methyltransferase activity"/>
    <property type="evidence" value="ECO:0007669"/>
    <property type="project" value="TreeGrafter"/>
</dbReference>
<evidence type="ECO:0000256" key="2">
    <source>
        <dbReference type="ARBA" id="ARBA00022679"/>
    </source>
</evidence>
<dbReference type="Proteomes" id="UP000834106">
    <property type="component" value="Chromosome 5"/>
</dbReference>
<accession>A0AAD1Z1W4</accession>
<dbReference type="GO" id="GO:0032259">
    <property type="term" value="P:methylation"/>
    <property type="evidence" value="ECO:0007669"/>
    <property type="project" value="UniProtKB-KW"/>
</dbReference>
<dbReference type="InterPro" id="IPR029063">
    <property type="entry name" value="SAM-dependent_MTases_sf"/>
</dbReference>
<protein>
    <submittedName>
        <fullName evidence="5">Uncharacterized protein</fullName>
    </submittedName>
</protein>
<organism evidence="5 6">
    <name type="scientific">Fraxinus pennsylvanica</name>
    <dbReference type="NCBI Taxonomy" id="56036"/>
    <lineage>
        <taxon>Eukaryota</taxon>
        <taxon>Viridiplantae</taxon>
        <taxon>Streptophyta</taxon>
        <taxon>Embryophyta</taxon>
        <taxon>Tracheophyta</taxon>
        <taxon>Spermatophyta</taxon>
        <taxon>Magnoliopsida</taxon>
        <taxon>eudicotyledons</taxon>
        <taxon>Gunneridae</taxon>
        <taxon>Pentapetalae</taxon>
        <taxon>asterids</taxon>
        <taxon>lamiids</taxon>
        <taxon>Lamiales</taxon>
        <taxon>Oleaceae</taxon>
        <taxon>Oleeae</taxon>
        <taxon>Fraxinus</taxon>
    </lineage>
</organism>
<evidence type="ECO:0000313" key="6">
    <source>
        <dbReference type="Proteomes" id="UP000834106"/>
    </source>
</evidence>
<proteinExistence type="predicted"/>
<keyword evidence="1" id="KW-0489">Methyltransferase</keyword>
<dbReference type="AlphaFoldDB" id="A0AAD1Z1W4"/>
<feature type="compositionally biased region" description="Acidic residues" evidence="4">
    <location>
        <begin position="67"/>
        <end position="81"/>
    </location>
</feature>
<dbReference type="GO" id="GO:0035657">
    <property type="term" value="C:eRF1 methyltransferase complex"/>
    <property type="evidence" value="ECO:0007669"/>
    <property type="project" value="TreeGrafter"/>
</dbReference>
<evidence type="ECO:0000256" key="1">
    <source>
        <dbReference type="ARBA" id="ARBA00022603"/>
    </source>
</evidence>
<sequence>MEGVPGIQPTTTITTHTTTPTTDPPLCRHNCKSTTQNTTTPTADPLPQPPKSPHTEHRSLPPNAASADEEDATTVSEEDEMETSQLLHNLSWKILFKMLSNIAQIRLVSSHPEVYDPCDDSFALVDALLADRANLLEHRPSICMEVGCGSGYVITSLALMLGKDSSGNWK</sequence>
<keyword evidence="3" id="KW-0949">S-adenosyl-L-methionine</keyword>
<evidence type="ECO:0000256" key="3">
    <source>
        <dbReference type="ARBA" id="ARBA00022691"/>
    </source>
</evidence>
<gene>
    <name evidence="5" type="ORF">FPE_LOCUS8799</name>
</gene>
<dbReference type="InterPro" id="IPR052190">
    <property type="entry name" value="Euk-Arch_PrmC-MTase"/>
</dbReference>
<keyword evidence="6" id="KW-1185">Reference proteome</keyword>
<keyword evidence="2" id="KW-0808">Transferase</keyword>
<dbReference type="Gene3D" id="3.40.50.150">
    <property type="entry name" value="Vaccinia Virus protein VP39"/>
    <property type="match status" value="1"/>
</dbReference>
<feature type="compositionally biased region" description="Low complexity" evidence="4">
    <location>
        <begin position="9"/>
        <end position="25"/>
    </location>
</feature>
<dbReference type="EMBL" id="OU503040">
    <property type="protein sequence ID" value="CAI9761369.1"/>
    <property type="molecule type" value="Genomic_DNA"/>
</dbReference>
<dbReference type="PANTHER" id="PTHR45875:SF1">
    <property type="entry name" value="METHYLTRANSFERASE N6AMT1"/>
    <property type="match status" value="1"/>
</dbReference>
<evidence type="ECO:0000313" key="5">
    <source>
        <dbReference type="EMBL" id="CAI9761369.1"/>
    </source>
</evidence>
<name>A0AAD1Z1W4_9LAMI</name>
<dbReference type="PANTHER" id="PTHR45875">
    <property type="entry name" value="METHYLTRANSFERASE N6AMT1"/>
    <property type="match status" value="1"/>
</dbReference>
<reference evidence="5" key="1">
    <citation type="submission" date="2023-05" db="EMBL/GenBank/DDBJ databases">
        <authorList>
            <person name="Huff M."/>
        </authorList>
    </citation>
    <scope>NUCLEOTIDE SEQUENCE</scope>
</reference>
<evidence type="ECO:0000256" key="4">
    <source>
        <dbReference type="SAM" id="MobiDB-lite"/>
    </source>
</evidence>